<reference evidence="2" key="1">
    <citation type="journal article" date="2011" name="Nat. Biotechnol.">
        <title>The genomic sequence of the Chinese hamster ovary (CHO)-K1 cell line.</title>
        <authorList>
            <person name="Xu X."/>
            <person name="Nagarajan H."/>
            <person name="Lewis N.E."/>
            <person name="Pan S."/>
            <person name="Cai Z."/>
            <person name="Liu X."/>
            <person name="Chen W."/>
            <person name="Xie M."/>
            <person name="Wang W."/>
            <person name="Hammond S."/>
            <person name="Andersen M.R."/>
            <person name="Neff N."/>
            <person name="Passarelli B."/>
            <person name="Koh W."/>
            <person name="Fan H.C."/>
            <person name="Wang J."/>
            <person name="Gui Y."/>
            <person name="Lee K.H."/>
            <person name="Betenbaugh M.J."/>
            <person name="Quake S.R."/>
            <person name="Famili I."/>
            <person name="Palsson B.O."/>
            <person name="Wang J."/>
        </authorList>
    </citation>
    <scope>NUCLEOTIDE SEQUENCE [LARGE SCALE GENOMIC DNA]</scope>
    <source>
        <strain evidence="2">CHO K1 cell line</strain>
    </source>
</reference>
<organism evidence="1 2">
    <name type="scientific">Cricetulus griseus</name>
    <name type="common">Chinese hamster</name>
    <name type="synonym">Cricetulus barabensis griseus</name>
    <dbReference type="NCBI Taxonomy" id="10029"/>
    <lineage>
        <taxon>Eukaryota</taxon>
        <taxon>Metazoa</taxon>
        <taxon>Chordata</taxon>
        <taxon>Craniata</taxon>
        <taxon>Vertebrata</taxon>
        <taxon>Euteleostomi</taxon>
        <taxon>Mammalia</taxon>
        <taxon>Eutheria</taxon>
        <taxon>Euarchontoglires</taxon>
        <taxon>Glires</taxon>
        <taxon>Rodentia</taxon>
        <taxon>Myomorpha</taxon>
        <taxon>Muroidea</taxon>
        <taxon>Cricetidae</taxon>
        <taxon>Cricetinae</taxon>
        <taxon>Cricetulus</taxon>
    </lineage>
</organism>
<evidence type="ECO:0000313" key="1">
    <source>
        <dbReference type="EMBL" id="EGW10544.1"/>
    </source>
</evidence>
<dbReference type="AlphaFoldDB" id="G3HPI9"/>
<accession>G3HPI9</accession>
<dbReference type="EMBL" id="JH000574">
    <property type="protein sequence ID" value="EGW10544.1"/>
    <property type="molecule type" value="Genomic_DNA"/>
</dbReference>
<sequence>MKRGGNGASKMKEEWLLGVSVTNIFSNSQMAAAELASGKAFADTLPSAPSR</sequence>
<dbReference type="Proteomes" id="UP000001075">
    <property type="component" value="Unassembled WGS sequence"/>
</dbReference>
<evidence type="ECO:0000313" key="2">
    <source>
        <dbReference type="Proteomes" id="UP000001075"/>
    </source>
</evidence>
<proteinExistence type="predicted"/>
<name>G3HPI9_CRIGR</name>
<protein>
    <submittedName>
        <fullName evidence="1">Uncharacterized protein</fullName>
    </submittedName>
</protein>
<gene>
    <name evidence="1" type="ORF">I79_012702</name>
</gene>
<dbReference type="InParanoid" id="G3HPI9"/>